<dbReference type="Proteomes" id="UP000215914">
    <property type="component" value="Chromosome 13"/>
</dbReference>
<evidence type="ECO:0000313" key="3">
    <source>
        <dbReference type="Proteomes" id="UP000215914"/>
    </source>
</evidence>
<dbReference type="AlphaFoldDB" id="A0A251SU90"/>
<keyword evidence="1" id="KW-0812">Transmembrane</keyword>
<reference evidence="3" key="1">
    <citation type="journal article" date="2017" name="Nature">
        <title>The sunflower genome provides insights into oil metabolism, flowering and Asterid evolution.</title>
        <authorList>
            <person name="Badouin H."/>
            <person name="Gouzy J."/>
            <person name="Grassa C.J."/>
            <person name="Murat F."/>
            <person name="Staton S.E."/>
            <person name="Cottret L."/>
            <person name="Lelandais-Briere C."/>
            <person name="Owens G.L."/>
            <person name="Carrere S."/>
            <person name="Mayjonade B."/>
            <person name="Legrand L."/>
            <person name="Gill N."/>
            <person name="Kane N.C."/>
            <person name="Bowers J.E."/>
            <person name="Hubner S."/>
            <person name="Bellec A."/>
            <person name="Berard A."/>
            <person name="Berges H."/>
            <person name="Blanchet N."/>
            <person name="Boniface M.C."/>
            <person name="Brunel D."/>
            <person name="Catrice O."/>
            <person name="Chaidir N."/>
            <person name="Claudel C."/>
            <person name="Donnadieu C."/>
            <person name="Faraut T."/>
            <person name="Fievet G."/>
            <person name="Helmstetter N."/>
            <person name="King M."/>
            <person name="Knapp S.J."/>
            <person name="Lai Z."/>
            <person name="Le Paslier M.C."/>
            <person name="Lippi Y."/>
            <person name="Lorenzon L."/>
            <person name="Mandel J.R."/>
            <person name="Marage G."/>
            <person name="Marchand G."/>
            <person name="Marquand E."/>
            <person name="Bret-Mestries E."/>
            <person name="Morien E."/>
            <person name="Nambeesan S."/>
            <person name="Nguyen T."/>
            <person name="Pegot-Espagnet P."/>
            <person name="Pouilly N."/>
            <person name="Raftis F."/>
            <person name="Sallet E."/>
            <person name="Schiex T."/>
            <person name="Thomas J."/>
            <person name="Vandecasteele C."/>
            <person name="Vares D."/>
            <person name="Vear F."/>
            <person name="Vautrin S."/>
            <person name="Crespi M."/>
            <person name="Mangin B."/>
            <person name="Burke J.M."/>
            <person name="Salse J."/>
            <person name="Munos S."/>
            <person name="Vincourt P."/>
            <person name="Rieseberg L.H."/>
            <person name="Langlade N.B."/>
        </authorList>
    </citation>
    <scope>NUCLEOTIDE SEQUENCE [LARGE SCALE GENOMIC DNA]</scope>
    <source>
        <strain evidence="3">cv. SF193</strain>
    </source>
</reference>
<feature type="transmembrane region" description="Helical" evidence="1">
    <location>
        <begin position="20"/>
        <end position="40"/>
    </location>
</feature>
<keyword evidence="3" id="KW-1185">Reference proteome</keyword>
<proteinExistence type="predicted"/>
<evidence type="ECO:0000313" key="2">
    <source>
        <dbReference type="EMBL" id="OTG02052.1"/>
    </source>
</evidence>
<keyword evidence="1" id="KW-1133">Transmembrane helix</keyword>
<evidence type="ECO:0000256" key="1">
    <source>
        <dbReference type="SAM" id="Phobius"/>
    </source>
</evidence>
<gene>
    <name evidence="2" type="ORF">HannXRQ_Chr13g0408731</name>
</gene>
<dbReference type="EMBL" id="CM007902">
    <property type="protein sequence ID" value="OTG02052.1"/>
    <property type="molecule type" value="Genomic_DNA"/>
</dbReference>
<keyword evidence="1" id="KW-0472">Membrane</keyword>
<sequence>MKAINHVLFVIRIGTDMRFLFVHIVPYLLGLHLITTGFVANSIRNHVVMNATTFWYCQCFID</sequence>
<organism evidence="2 3">
    <name type="scientific">Helianthus annuus</name>
    <name type="common">Common sunflower</name>
    <dbReference type="NCBI Taxonomy" id="4232"/>
    <lineage>
        <taxon>Eukaryota</taxon>
        <taxon>Viridiplantae</taxon>
        <taxon>Streptophyta</taxon>
        <taxon>Embryophyta</taxon>
        <taxon>Tracheophyta</taxon>
        <taxon>Spermatophyta</taxon>
        <taxon>Magnoliopsida</taxon>
        <taxon>eudicotyledons</taxon>
        <taxon>Gunneridae</taxon>
        <taxon>Pentapetalae</taxon>
        <taxon>asterids</taxon>
        <taxon>campanulids</taxon>
        <taxon>Asterales</taxon>
        <taxon>Asteraceae</taxon>
        <taxon>Asteroideae</taxon>
        <taxon>Heliantheae alliance</taxon>
        <taxon>Heliantheae</taxon>
        <taxon>Helianthus</taxon>
    </lineage>
</organism>
<protein>
    <submittedName>
        <fullName evidence="2">Uncharacterized protein</fullName>
    </submittedName>
</protein>
<name>A0A251SU90_HELAN</name>
<accession>A0A251SU90</accession>
<dbReference type="InParanoid" id="A0A251SU90"/>